<dbReference type="Gene3D" id="3.40.50.1980">
    <property type="entry name" value="Nitrogenase molybdenum iron protein domain"/>
    <property type="match status" value="2"/>
</dbReference>
<evidence type="ECO:0000256" key="3">
    <source>
        <dbReference type="ARBA" id="ARBA00022833"/>
    </source>
</evidence>
<dbReference type="RefSeq" id="WP_185674304.1">
    <property type="nucleotide sequence ID" value="NZ_JACHVB010000013.1"/>
</dbReference>
<dbReference type="FunFam" id="3.40.50.1980:FF:000026">
    <property type="entry name" value="Histidinol dehydrogenase"/>
    <property type="match status" value="1"/>
</dbReference>
<organism evidence="11 12">
    <name type="scientific">Ruficoccus amylovorans</name>
    <dbReference type="NCBI Taxonomy" id="1804625"/>
    <lineage>
        <taxon>Bacteria</taxon>
        <taxon>Pseudomonadati</taxon>
        <taxon>Verrucomicrobiota</taxon>
        <taxon>Opitutia</taxon>
        <taxon>Puniceicoccales</taxon>
        <taxon>Cerasicoccaceae</taxon>
        <taxon>Ruficoccus</taxon>
    </lineage>
</organism>
<keyword evidence="4 5" id="KW-0560">Oxidoreductase</keyword>
<feature type="binding site" evidence="8">
    <location>
        <position position="263"/>
    </location>
    <ligand>
        <name>substrate</name>
    </ligand>
</feature>
<dbReference type="Gene3D" id="1.20.5.1300">
    <property type="match status" value="1"/>
</dbReference>
<feature type="binding site" evidence="7">
    <location>
        <position position="192"/>
    </location>
    <ligand>
        <name>NAD(+)</name>
        <dbReference type="ChEBI" id="CHEBI:57540"/>
    </ligand>
</feature>
<dbReference type="PANTHER" id="PTHR21256:SF2">
    <property type="entry name" value="HISTIDINE BIOSYNTHESIS TRIFUNCTIONAL PROTEIN"/>
    <property type="match status" value="1"/>
</dbReference>
<feature type="binding site" evidence="8">
    <location>
        <position position="260"/>
    </location>
    <ligand>
        <name>substrate</name>
    </ligand>
</feature>
<dbReference type="PROSITE" id="PS00611">
    <property type="entry name" value="HISOL_DEHYDROGENASE"/>
    <property type="match status" value="1"/>
</dbReference>
<feature type="binding site" evidence="9">
    <location>
        <position position="263"/>
    </location>
    <ligand>
        <name>Zn(2+)</name>
        <dbReference type="ChEBI" id="CHEBI:29105"/>
    </ligand>
</feature>
<feature type="binding site" evidence="9">
    <location>
        <position position="260"/>
    </location>
    <ligand>
        <name>Zn(2+)</name>
        <dbReference type="ChEBI" id="CHEBI:29105"/>
    </ligand>
</feature>
<feature type="binding site" evidence="8">
    <location>
        <position position="419"/>
    </location>
    <ligand>
        <name>substrate</name>
    </ligand>
</feature>
<keyword evidence="12" id="KW-1185">Reference proteome</keyword>
<accession>A0A842HCM1</accession>
<feature type="binding site" evidence="8">
    <location>
        <position position="365"/>
    </location>
    <ligand>
        <name>substrate</name>
    </ligand>
</feature>
<dbReference type="AlphaFoldDB" id="A0A842HCM1"/>
<name>A0A842HCM1_9BACT</name>
<feature type="active site" description="Proton acceptor" evidence="6">
    <location>
        <position position="330"/>
    </location>
</feature>
<dbReference type="FunFam" id="3.40.50.1980:FF:000001">
    <property type="entry name" value="Histidinol dehydrogenase"/>
    <property type="match status" value="1"/>
</dbReference>
<dbReference type="PANTHER" id="PTHR21256">
    <property type="entry name" value="HISTIDINOL DEHYDROGENASE HDH"/>
    <property type="match status" value="1"/>
</dbReference>
<feature type="binding site" evidence="7">
    <location>
        <position position="130"/>
    </location>
    <ligand>
        <name>NAD(+)</name>
        <dbReference type="ChEBI" id="CHEBI:57540"/>
    </ligand>
</feature>
<evidence type="ECO:0000256" key="4">
    <source>
        <dbReference type="ARBA" id="ARBA00023002"/>
    </source>
</evidence>
<evidence type="ECO:0000256" key="6">
    <source>
        <dbReference type="PIRSR" id="PIRSR000099-1"/>
    </source>
</evidence>
<keyword evidence="2 9" id="KW-0479">Metal-binding</keyword>
<evidence type="ECO:0000256" key="7">
    <source>
        <dbReference type="PIRSR" id="PIRSR000099-2"/>
    </source>
</evidence>
<comment type="cofactor">
    <cofactor evidence="9">
        <name>Zn(2+)</name>
        <dbReference type="ChEBI" id="CHEBI:29105"/>
    </cofactor>
    <text evidence="9">Binds 1 zinc ion per subunit.</text>
</comment>
<dbReference type="Pfam" id="PF00815">
    <property type="entry name" value="Histidinol_dh"/>
    <property type="match status" value="1"/>
</dbReference>
<feature type="binding site" evidence="9">
    <location>
        <position position="424"/>
    </location>
    <ligand>
        <name>Zn(2+)</name>
        <dbReference type="ChEBI" id="CHEBI:29105"/>
    </ligand>
</feature>
<protein>
    <submittedName>
        <fullName evidence="11">Histidinol dehydrogenase</fullName>
        <ecNumber evidence="11">1.1.1.23</ecNumber>
    </submittedName>
</protein>
<feature type="binding site" evidence="8">
    <location>
        <position position="424"/>
    </location>
    <ligand>
        <name>substrate</name>
    </ligand>
</feature>
<comment type="caution">
    <text evidence="11">The sequence shown here is derived from an EMBL/GenBank/DDBJ whole genome shotgun (WGS) entry which is preliminary data.</text>
</comment>
<dbReference type="EMBL" id="JACHVB010000013">
    <property type="protein sequence ID" value="MBC2593294.1"/>
    <property type="molecule type" value="Genomic_DNA"/>
</dbReference>
<dbReference type="InterPro" id="IPR001692">
    <property type="entry name" value="Histidinol_DH_CS"/>
</dbReference>
<dbReference type="GO" id="GO:0000105">
    <property type="term" value="P:L-histidine biosynthetic process"/>
    <property type="evidence" value="ECO:0007669"/>
    <property type="project" value="InterPro"/>
</dbReference>
<feature type="binding site" evidence="8">
    <location>
        <position position="330"/>
    </location>
    <ligand>
        <name>substrate</name>
    </ligand>
</feature>
<dbReference type="EC" id="1.1.1.23" evidence="11"/>
<dbReference type="InterPro" id="IPR022695">
    <property type="entry name" value="Histidinol_DH_monofunct"/>
</dbReference>
<feature type="binding site" evidence="9">
    <location>
        <position position="365"/>
    </location>
    <ligand>
        <name>Zn(2+)</name>
        <dbReference type="ChEBI" id="CHEBI:29105"/>
    </ligand>
</feature>
<evidence type="ECO:0000256" key="9">
    <source>
        <dbReference type="PIRSR" id="PIRSR000099-4"/>
    </source>
</evidence>
<dbReference type="NCBIfam" id="TIGR00069">
    <property type="entry name" value="hisD"/>
    <property type="match status" value="1"/>
</dbReference>
<dbReference type="CDD" id="cd06572">
    <property type="entry name" value="Histidinol_dh"/>
    <property type="match status" value="1"/>
</dbReference>
<evidence type="ECO:0000256" key="10">
    <source>
        <dbReference type="RuleBase" id="RU004175"/>
    </source>
</evidence>
<evidence type="ECO:0000256" key="2">
    <source>
        <dbReference type="ARBA" id="ARBA00022723"/>
    </source>
</evidence>
<feature type="binding site" evidence="7">
    <location>
        <position position="215"/>
    </location>
    <ligand>
        <name>NAD(+)</name>
        <dbReference type="ChEBI" id="CHEBI:57540"/>
    </ligand>
</feature>
<reference evidence="11 12" key="1">
    <citation type="submission" date="2020-07" db="EMBL/GenBank/DDBJ databases">
        <authorList>
            <person name="Feng X."/>
        </authorList>
    </citation>
    <scope>NUCLEOTIDE SEQUENCE [LARGE SCALE GENOMIC DNA]</scope>
    <source>
        <strain evidence="11 12">JCM31066</strain>
    </source>
</reference>
<dbReference type="GO" id="GO:0004399">
    <property type="term" value="F:histidinol dehydrogenase activity"/>
    <property type="evidence" value="ECO:0007669"/>
    <property type="project" value="UniProtKB-EC"/>
</dbReference>
<evidence type="ECO:0000256" key="8">
    <source>
        <dbReference type="PIRSR" id="PIRSR000099-3"/>
    </source>
</evidence>
<dbReference type="InterPro" id="IPR012131">
    <property type="entry name" value="Hstdl_DH"/>
</dbReference>
<evidence type="ECO:0000313" key="11">
    <source>
        <dbReference type="EMBL" id="MBC2593294.1"/>
    </source>
</evidence>
<dbReference type="GO" id="GO:0051287">
    <property type="term" value="F:NAD binding"/>
    <property type="evidence" value="ECO:0007669"/>
    <property type="project" value="InterPro"/>
</dbReference>
<dbReference type="PRINTS" id="PR00083">
    <property type="entry name" value="HOLDHDRGNASE"/>
</dbReference>
<evidence type="ECO:0000313" key="12">
    <source>
        <dbReference type="Proteomes" id="UP000546464"/>
    </source>
</evidence>
<sequence>MAGKFLNYDAPGVPARLIKEREKALSDTSVASTVREILDAVSKLGDKAVLRYTEKFDRAQLKASELRVDPAEIKAAPKTLTPARRKAIRESIAGVSDFHRRTLPKAWRAKNRHGATVGEEFYPIERAGLYIPGGQVPLVSTVIMSAIPAKLAGVPNMVVCTPPQADGSVNPGLLAALHYCGVKEVYKVGGVQAMAAMAFGTKTIPRVDKVYGPGNAYVMEAKRQLFGQVGVDLLPGPSEILVVADASANPAFIASDLLAQAEHGTGKEKVYLVSTSEKVINAVETEMKKQVVSLSHAEKIKAVLKKHYTAVKVSSLEQAAEAANLIAPEHLELQVEKGKERKLIRSITTAGAMLLGGYTPTVLGDFVAGPSHTLPTDRTGRFFSGLQVWDFMRRTSIVCYDQRSGAKAWPTVEAFGEMEQLDAHSRSLKIRLES</sequence>
<keyword evidence="3 9" id="KW-0862">Zinc</keyword>
<feature type="active site" description="Proton acceptor" evidence="6">
    <location>
        <position position="329"/>
    </location>
</feature>
<dbReference type="GO" id="GO:0046872">
    <property type="term" value="F:metal ion binding"/>
    <property type="evidence" value="ECO:0007669"/>
    <property type="project" value="UniProtKB-KW"/>
</dbReference>
<evidence type="ECO:0000256" key="5">
    <source>
        <dbReference type="PIRNR" id="PIRNR000099"/>
    </source>
</evidence>
<keyword evidence="7" id="KW-0520">NAD</keyword>
<comment type="similarity">
    <text evidence="1 5 10">Belongs to the histidinol dehydrogenase family.</text>
</comment>
<evidence type="ECO:0000256" key="1">
    <source>
        <dbReference type="ARBA" id="ARBA00010178"/>
    </source>
</evidence>
<gene>
    <name evidence="11" type="primary">hisD</name>
    <name evidence="11" type="ORF">H5P28_03370</name>
</gene>
<dbReference type="SUPFAM" id="SSF53720">
    <property type="entry name" value="ALDH-like"/>
    <property type="match status" value="1"/>
</dbReference>
<dbReference type="Proteomes" id="UP000546464">
    <property type="component" value="Unassembled WGS sequence"/>
</dbReference>
<proteinExistence type="inferred from homology"/>
<dbReference type="InterPro" id="IPR016161">
    <property type="entry name" value="Ald_DH/histidinol_DH"/>
</dbReference>
<feature type="binding site" evidence="8">
    <location>
        <position position="238"/>
    </location>
    <ligand>
        <name>substrate</name>
    </ligand>
</feature>
<dbReference type="PIRSF" id="PIRSF000099">
    <property type="entry name" value="Histidinol_dh"/>
    <property type="match status" value="1"/>
</dbReference>
<dbReference type="GO" id="GO:0005829">
    <property type="term" value="C:cytosol"/>
    <property type="evidence" value="ECO:0007669"/>
    <property type="project" value="TreeGrafter"/>
</dbReference>